<evidence type="ECO:0000259" key="4">
    <source>
        <dbReference type="PROSITE" id="PS50850"/>
    </source>
</evidence>
<feature type="transmembrane region" description="Helical" evidence="3">
    <location>
        <begin position="276"/>
        <end position="300"/>
    </location>
</feature>
<dbReference type="InterPro" id="IPR020846">
    <property type="entry name" value="MFS_dom"/>
</dbReference>
<dbReference type="Pfam" id="PF07690">
    <property type="entry name" value="MFS_1"/>
    <property type="match status" value="1"/>
</dbReference>
<dbReference type="AlphaFoldDB" id="K5W324"/>
<dbReference type="PROSITE" id="PS50850">
    <property type="entry name" value="MFS"/>
    <property type="match status" value="1"/>
</dbReference>
<dbReference type="HOGENOM" id="CLU_001265_1_1_1"/>
<dbReference type="Gene3D" id="1.20.1250.20">
    <property type="entry name" value="MFS general substrate transporter like domains"/>
    <property type="match status" value="2"/>
</dbReference>
<comment type="similarity">
    <text evidence="2">Belongs to the major facilitator superfamily. Monocarboxylate porter (TC 2.A.1.13) family.</text>
</comment>
<feature type="transmembrane region" description="Helical" evidence="3">
    <location>
        <begin position="164"/>
        <end position="187"/>
    </location>
</feature>
<keyword evidence="6" id="KW-1185">Reference proteome</keyword>
<proteinExistence type="inferred from homology"/>
<feature type="transmembrane region" description="Helical" evidence="3">
    <location>
        <begin position="403"/>
        <end position="425"/>
    </location>
</feature>
<comment type="subcellular location">
    <subcellularLocation>
        <location evidence="1">Membrane</location>
        <topology evidence="1">Multi-pass membrane protein</topology>
    </subcellularLocation>
</comment>
<feature type="transmembrane region" description="Helical" evidence="3">
    <location>
        <begin position="199"/>
        <end position="218"/>
    </location>
</feature>
<feature type="transmembrane region" description="Helical" evidence="3">
    <location>
        <begin position="140"/>
        <end position="158"/>
    </location>
</feature>
<dbReference type="InterPro" id="IPR011701">
    <property type="entry name" value="MFS"/>
</dbReference>
<organism evidence="5 6">
    <name type="scientific">Agaricus bisporus var. burnettii (strain JB137-S8 / ATCC MYA-4627 / FGSC 10392)</name>
    <name type="common">White button mushroom</name>
    <dbReference type="NCBI Taxonomy" id="597362"/>
    <lineage>
        <taxon>Eukaryota</taxon>
        <taxon>Fungi</taxon>
        <taxon>Dikarya</taxon>
        <taxon>Basidiomycota</taxon>
        <taxon>Agaricomycotina</taxon>
        <taxon>Agaricomycetes</taxon>
        <taxon>Agaricomycetidae</taxon>
        <taxon>Agaricales</taxon>
        <taxon>Agaricineae</taxon>
        <taxon>Agaricaceae</taxon>
        <taxon>Agaricus</taxon>
    </lineage>
</organism>
<dbReference type="GO" id="GO:0022857">
    <property type="term" value="F:transmembrane transporter activity"/>
    <property type="evidence" value="ECO:0007669"/>
    <property type="project" value="InterPro"/>
</dbReference>
<sequence>MSELNYDGSSGPNINAEASLCGKVPQDIEKCQPNHAASDEKSLQVDASYPIVADTDTTTYPDGGLRAWSVVLGGYVYAFSDDIFRYICAFGVYQDYYTRVYMTAHSASTISWIGAVDSFLTISTGLVVGRLFDRGYCLHLLYGGSLLEALSLFMLSFVKPNQFYGAFLCQGIGVGLGGGMTYVPSLAILSHYFEKKRSLAMSVATAGVSLGSMIIPILVNNLFARPNLDFATVTRITAAFMTAIMFLACVLLKPRLPPPKTHANLKNCLKRFSKDWAYIALTAGYTFFALGFFFPIFYLQLAAITHGLSENLAFYSLVILNGSGFVARLLTGLISQWAGVDNLAIIAAIVCGSVTFAFVSIGSVASVIIVAILYGFFSGVYIGTMAPFGTLLTDNMAELGLRLGIAFAVSGLGELAGPPIMGALLTGKYLWWRPAVTSGLIVLAAGASFIVVKVIIRHRTKLASGR</sequence>
<evidence type="ECO:0000256" key="1">
    <source>
        <dbReference type="ARBA" id="ARBA00004141"/>
    </source>
</evidence>
<dbReference type="InterPro" id="IPR050327">
    <property type="entry name" value="Proton-linked_MCT"/>
</dbReference>
<dbReference type="SUPFAM" id="SSF103473">
    <property type="entry name" value="MFS general substrate transporter"/>
    <property type="match status" value="1"/>
</dbReference>
<evidence type="ECO:0000313" key="6">
    <source>
        <dbReference type="Proteomes" id="UP000008493"/>
    </source>
</evidence>
<feature type="transmembrane region" description="Helical" evidence="3">
    <location>
        <begin position="312"/>
        <end position="331"/>
    </location>
</feature>
<dbReference type="OMA" id="PPKTHAN"/>
<dbReference type="GO" id="GO:0016020">
    <property type="term" value="C:membrane"/>
    <property type="evidence" value="ECO:0007669"/>
    <property type="project" value="UniProtKB-SubCell"/>
</dbReference>
<feature type="transmembrane region" description="Helical" evidence="3">
    <location>
        <begin position="343"/>
        <end position="361"/>
    </location>
</feature>
<dbReference type="PANTHER" id="PTHR11360:SF177">
    <property type="entry name" value="RIBOFLAVIN TRANSPORTER MCH5"/>
    <property type="match status" value="1"/>
</dbReference>
<accession>K5W324</accession>
<dbReference type="GeneID" id="18831001"/>
<dbReference type="EMBL" id="JH971388">
    <property type="protein sequence ID" value="EKM81184.1"/>
    <property type="molecule type" value="Genomic_DNA"/>
</dbReference>
<dbReference type="eggNOG" id="KOG2504">
    <property type="taxonomic scope" value="Eukaryota"/>
</dbReference>
<feature type="transmembrane region" description="Helical" evidence="3">
    <location>
        <begin position="431"/>
        <end position="456"/>
    </location>
</feature>
<keyword evidence="3" id="KW-0472">Membrane</keyword>
<feature type="domain" description="Major facilitator superfamily (MFS) profile" evidence="4">
    <location>
        <begin position="66"/>
        <end position="461"/>
    </location>
</feature>
<protein>
    <recommendedName>
        <fullName evidence="4">Major facilitator superfamily (MFS) profile domain-containing protein</fullName>
    </recommendedName>
</protein>
<dbReference type="OrthoDB" id="6499973at2759"/>
<reference evidence="6" key="1">
    <citation type="journal article" date="2012" name="Proc. Natl. Acad. Sci. U.S.A.">
        <title>Genome sequence of the button mushroom Agaricus bisporus reveals mechanisms governing adaptation to a humic-rich ecological niche.</title>
        <authorList>
            <person name="Morin E."/>
            <person name="Kohler A."/>
            <person name="Baker A.R."/>
            <person name="Foulongne-Oriol M."/>
            <person name="Lombard V."/>
            <person name="Nagy L.G."/>
            <person name="Ohm R.A."/>
            <person name="Patyshakuliyeva A."/>
            <person name="Brun A."/>
            <person name="Aerts A.L."/>
            <person name="Bailey A.M."/>
            <person name="Billette C."/>
            <person name="Coutinho P.M."/>
            <person name="Deakin G."/>
            <person name="Doddapaneni H."/>
            <person name="Floudas D."/>
            <person name="Grimwood J."/>
            <person name="Hilden K."/>
            <person name="Kuees U."/>
            <person name="LaButti K.M."/>
            <person name="Lapidus A."/>
            <person name="Lindquist E.A."/>
            <person name="Lucas S.M."/>
            <person name="Murat C."/>
            <person name="Riley R.W."/>
            <person name="Salamov A.A."/>
            <person name="Schmutz J."/>
            <person name="Subramanian V."/>
            <person name="Woesten H.A.B."/>
            <person name="Xu J."/>
            <person name="Eastwood D.C."/>
            <person name="Foster G.D."/>
            <person name="Sonnenberg A.S."/>
            <person name="Cullen D."/>
            <person name="de Vries R.P."/>
            <person name="Lundell T."/>
            <person name="Hibbett D.S."/>
            <person name="Henrissat B."/>
            <person name="Burton K.S."/>
            <person name="Kerrigan R.W."/>
            <person name="Challen M.P."/>
            <person name="Grigoriev I.V."/>
            <person name="Martin F."/>
        </authorList>
    </citation>
    <scope>NUCLEOTIDE SEQUENCE [LARGE SCALE GENOMIC DNA]</scope>
    <source>
        <strain evidence="6">JB137-S8 / ATCC MYA-4627 / FGSC 10392</strain>
    </source>
</reference>
<dbReference type="Proteomes" id="UP000008493">
    <property type="component" value="Unassembled WGS sequence"/>
</dbReference>
<gene>
    <name evidence="5" type="ORF">AGABI1DRAFT_72055</name>
</gene>
<keyword evidence="3" id="KW-0812">Transmembrane</keyword>
<evidence type="ECO:0000256" key="2">
    <source>
        <dbReference type="ARBA" id="ARBA00006727"/>
    </source>
</evidence>
<keyword evidence="3" id="KW-1133">Transmembrane helix</keyword>
<dbReference type="InParanoid" id="K5W324"/>
<feature type="transmembrane region" description="Helical" evidence="3">
    <location>
        <begin position="367"/>
        <end position="391"/>
    </location>
</feature>
<dbReference type="PANTHER" id="PTHR11360">
    <property type="entry name" value="MONOCARBOXYLATE TRANSPORTER"/>
    <property type="match status" value="1"/>
</dbReference>
<evidence type="ECO:0000256" key="3">
    <source>
        <dbReference type="SAM" id="Phobius"/>
    </source>
</evidence>
<dbReference type="InterPro" id="IPR036259">
    <property type="entry name" value="MFS_trans_sf"/>
</dbReference>
<dbReference type="KEGG" id="abp:AGABI1DRAFT72055"/>
<name>K5W324_AGABU</name>
<evidence type="ECO:0000313" key="5">
    <source>
        <dbReference type="EMBL" id="EKM81184.1"/>
    </source>
</evidence>
<feature type="transmembrane region" description="Helical" evidence="3">
    <location>
        <begin position="109"/>
        <end position="128"/>
    </location>
</feature>
<feature type="transmembrane region" description="Helical" evidence="3">
    <location>
        <begin position="230"/>
        <end position="252"/>
    </location>
</feature>
<dbReference type="RefSeq" id="XP_007328193.1">
    <property type="nucleotide sequence ID" value="XM_007328131.1"/>
</dbReference>